<dbReference type="PANTHER" id="PTHR45641:SF19">
    <property type="entry name" value="NEPHROCYSTIN-3"/>
    <property type="match status" value="1"/>
</dbReference>
<name>A0A507ZRW5_9FLAO</name>
<proteinExistence type="predicted"/>
<dbReference type="AlphaFoldDB" id="A0A507ZRW5"/>
<dbReference type="EMBL" id="VIAR01000005">
    <property type="protein sequence ID" value="TQD39024.1"/>
    <property type="molecule type" value="Genomic_DNA"/>
</dbReference>
<comment type="caution">
    <text evidence="5">The sequence shown here is derived from an EMBL/GenBank/DDBJ whole genome shotgun (WGS) entry which is preliminary data.</text>
</comment>
<feature type="transmembrane region" description="Helical" evidence="4">
    <location>
        <begin position="404"/>
        <end position="426"/>
    </location>
</feature>
<keyword evidence="4" id="KW-0812">Transmembrane</keyword>
<feature type="repeat" description="TPR" evidence="3">
    <location>
        <begin position="257"/>
        <end position="290"/>
    </location>
</feature>
<keyword evidence="1" id="KW-0677">Repeat</keyword>
<dbReference type="RefSeq" id="WP_141421472.1">
    <property type="nucleotide sequence ID" value="NZ_VIAR01000005.1"/>
</dbReference>
<dbReference type="PANTHER" id="PTHR45641">
    <property type="entry name" value="TETRATRICOPEPTIDE REPEAT PROTEIN (AFU_ORTHOLOGUE AFUA_6G03870)"/>
    <property type="match status" value="1"/>
</dbReference>
<keyword evidence="4" id="KW-0472">Membrane</keyword>
<keyword evidence="4" id="KW-1133">Transmembrane helix</keyword>
<dbReference type="Gene3D" id="3.30.565.10">
    <property type="entry name" value="Histidine kinase-like ATPase, C-terminal domain"/>
    <property type="match status" value="1"/>
</dbReference>
<feature type="repeat" description="TPR" evidence="3">
    <location>
        <begin position="180"/>
        <end position="213"/>
    </location>
</feature>
<dbReference type="SMART" id="SM00028">
    <property type="entry name" value="TPR"/>
    <property type="match status" value="5"/>
</dbReference>
<accession>A0A507ZRW5</accession>
<evidence type="ECO:0000256" key="3">
    <source>
        <dbReference type="PROSITE-ProRule" id="PRU00339"/>
    </source>
</evidence>
<dbReference type="PROSITE" id="PS50005">
    <property type="entry name" value="TPR"/>
    <property type="match status" value="2"/>
</dbReference>
<keyword evidence="2 3" id="KW-0802">TPR repeat</keyword>
<evidence type="ECO:0000256" key="4">
    <source>
        <dbReference type="SAM" id="Phobius"/>
    </source>
</evidence>
<dbReference type="Proteomes" id="UP000317169">
    <property type="component" value="Unassembled WGS sequence"/>
</dbReference>
<reference evidence="5 6" key="1">
    <citation type="submission" date="2019-06" db="EMBL/GenBank/DDBJ databases">
        <title>Flavibacter putida gen. nov., sp. nov., a novel marine bacterium of the family Flavobacteriaceae isolated from coastal seawater.</title>
        <authorList>
            <person name="Feng X."/>
        </authorList>
    </citation>
    <scope>NUCLEOTIDE SEQUENCE [LARGE SCALE GENOMIC DNA]</scope>
    <source>
        <strain evidence="5 6">PLHSN227</strain>
    </source>
</reference>
<dbReference type="OrthoDB" id="943406at2"/>
<dbReference type="InterPro" id="IPR011990">
    <property type="entry name" value="TPR-like_helical_dom_sf"/>
</dbReference>
<dbReference type="SUPFAM" id="SSF48452">
    <property type="entry name" value="TPR-like"/>
    <property type="match status" value="2"/>
</dbReference>
<dbReference type="InterPro" id="IPR019734">
    <property type="entry name" value="TPR_rpt"/>
</dbReference>
<evidence type="ECO:0000313" key="5">
    <source>
        <dbReference type="EMBL" id="TQD39024.1"/>
    </source>
</evidence>
<evidence type="ECO:0000256" key="1">
    <source>
        <dbReference type="ARBA" id="ARBA00022737"/>
    </source>
</evidence>
<evidence type="ECO:0000256" key="2">
    <source>
        <dbReference type="ARBA" id="ARBA00022803"/>
    </source>
</evidence>
<gene>
    <name evidence="5" type="ORF">FKR84_06395</name>
</gene>
<dbReference type="Pfam" id="PF13424">
    <property type="entry name" value="TPR_12"/>
    <property type="match status" value="1"/>
</dbReference>
<dbReference type="SUPFAM" id="SSF55874">
    <property type="entry name" value="ATPase domain of HSP90 chaperone/DNA topoisomerase II/histidine kinase"/>
    <property type="match status" value="1"/>
</dbReference>
<organism evidence="5 6">
    <name type="scientific">Haloflavibacter putidus</name>
    <dbReference type="NCBI Taxonomy" id="2576776"/>
    <lineage>
        <taxon>Bacteria</taxon>
        <taxon>Pseudomonadati</taxon>
        <taxon>Bacteroidota</taxon>
        <taxon>Flavobacteriia</taxon>
        <taxon>Flavobacteriales</taxon>
        <taxon>Flavobacteriaceae</taxon>
        <taxon>Haloflavibacter</taxon>
    </lineage>
</organism>
<keyword evidence="6" id="KW-1185">Reference proteome</keyword>
<sequence>MRKLFYILSFILLFLSCEKKEKTSKPILFSTATIENSKNLDSINEALEVALAVANFDRAYIAQRRKYEILHREVSAHRYKAMLDSLATFAENSGSKKLIAESTYKYGRYYRLQEKYDSAYFYYNKAKDQYLNLSDSLEIAKAYFSLGKILYKENDYFTAQQLTIEGLNYLPPNTKAVYLISSYNVLGYSAMGLEKYEQATYWYEQAIAVAPKSKYAQQVKINLAKIYIYQEKYKKAINLLNTLLRSEEFQDENISRVRILTFLGNAYTKIGNRKKALPALQEALRLRKKLDTNLGYVYEYLARFYRDSNPEKAKEYIDKILDSSDNLSLRLGGLKLMHSLPQIANKDKYYEKYIHLLDSLHKINISKADKYAQIRYRGEQSKKRILQLERETTKKELQIERQKYTNLIVGFIIFLLVVLTIGFYIVMFNRHKKNKEIAVYDTENKLSKRVHDEVANEVYQLINTLEHKEKLSKQQVLDRLEIIYEQTRNIARQNSSLEILEDFSENLSNLIYSYQNQNASIIVKNLEEKTFKNFEPKNKITLYRIVQELMTNMKKHSKADLVFLNFEAKKDKINFVYRDNGKGYENDGSIIENGLKNVKDRVKENGGKIKIINLFSGGVEIKISLLKKK</sequence>
<protein>
    <submittedName>
        <fullName evidence="5">Tetratricopeptide repeat protein</fullName>
    </submittedName>
</protein>
<dbReference type="Gene3D" id="1.25.40.10">
    <property type="entry name" value="Tetratricopeptide repeat domain"/>
    <property type="match status" value="2"/>
</dbReference>
<dbReference type="Pfam" id="PF13181">
    <property type="entry name" value="TPR_8"/>
    <property type="match status" value="1"/>
</dbReference>
<evidence type="ECO:0000313" key="6">
    <source>
        <dbReference type="Proteomes" id="UP000317169"/>
    </source>
</evidence>
<dbReference type="PROSITE" id="PS51257">
    <property type="entry name" value="PROKAR_LIPOPROTEIN"/>
    <property type="match status" value="1"/>
</dbReference>
<dbReference type="InterPro" id="IPR036890">
    <property type="entry name" value="HATPase_C_sf"/>
</dbReference>